<keyword evidence="1" id="KW-1185">Reference proteome</keyword>
<evidence type="ECO:0000313" key="1">
    <source>
        <dbReference type="Proteomes" id="UP000035642"/>
    </source>
</evidence>
<reference evidence="2" key="2">
    <citation type="submission" date="2017-02" db="UniProtKB">
        <authorList>
            <consortium name="WormBaseParasite"/>
        </authorList>
    </citation>
    <scope>IDENTIFICATION</scope>
</reference>
<protein>
    <submittedName>
        <fullName evidence="2">Uncharacterized protein</fullName>
    </submittedName>
</protein>
<dbReference type="Proteomes" id="UP000035642">
    <property type="component" value="Unassembled WGS sequence"/>
</dbReference>
<dbReference type="AlphaFoldDB" id="A0A0K0DA41"/>
<name>A0A0K0DA41_ANGCA</name>
<proteinExistence type="predicted"/>
<accession>A0A0K0DA41</accession>
<evidence type="ECO:0000313" key="2">
    <source>
        <dbReference type="WBParaSite" id="ACAC_0000708001-mRNA-1"/>
    </source>
</evidence>
<sequence>MDESSSRADLNWMQAFCLNDDIQDGYPACSLGQLAERDFEHHIVVHKKSWHVWDKVIYDGRRSDGFLNELWPEDDDTGDREFEYRNRYVFPGAFLRQC</sequence>
<dbReference type="WBParaSite" id="ACAC_0000708001-mRNA-1">
    <property type="protein sequence ID" value="ACAC_0000708001-mRNA-1"/>
    <property type="gene ID" value="ACAC_0000708001"/>
</dbReference>
<reference evidence="1" key="1">
    <citation type="submission" date="2012-09" db="EMBL/GenBank/DDBJ databases">
        <authorList>
            <person name="Martin A.A."/>
        </authorList>
    </citation>
    <scope>NUCLEOTIDE SEQUENCE</scope>
</reference>
<organism evidence="1 2">
    <name type="scientific">Angiostrongylus cantonensis</name>
    <name type="common">Rat lungworm</name>
    <dbReference type="NCBI Taxonomy" id="6313"/>
    <lineage>
        <taxon>Eukaryota</taxon>
        <taxon>Metazoa</taxon>
        <taxon>Ecdysozoa</taxon>
        <taxon>Nematoda</taxon>
        <taxon>Chromadorea</taxon>
        <taxon>Rhabditida</taxon>
        <taxon>Rhabditina</taxon>
        <taxon>Rhabditomorpha</taxon>
        <taxon>Strongyloidea</taxon>
        <taxon>Metastrongylidae</taxon>
        <taxon>Angiostrongylus</taxon>
    </lineage>
</organism>